<protein>
    <submittedName>
        <fullName evidence="2">Uncharacterized protein</fullName>
    </submittedName>
</protein>
<accession>A0ABM5JZ27</accession>
<sequence>MEQLEKFSKKKSLIVTGLKVETNDYKKLKEEMENFRAQELQIQIKLRSAKKIGETVCAIETEALTDKMEILNKKRKLKQHKDRIYINNDWTSKEKEIQKEITKIAKDERSKGKQTKIGYKKLIVNGKI</sequence>
<name>A0ABM5JZ27_DIAVI</name>
<evidence type="ECO:0000313" key="3">
    <source>
        <dbReference type="Proteomes" id="UP001652700"/>
    </source>
</evidence>
<dbReference type="Proteomes" id="UP001652700">
    <property type="component" value="Unplaced"/>
</dbReference>
<dbReference type="EnsemblMetazoa" id="XM_050647240.1">
    <property type="protein sequence ID" value="XP_050503197.1"/>
    <property type="gene ID" value="LOC126882343"/>
</dbReference>
<proteinExistence type="predicted"/>
<keyword evidence="3" id="KW-1185">Reference proteome</keyword>
<dbReference type="GeneID" id="126882343"/>
<organism evidence="2 3">
    <name type="scientific">Diabrotica virgifera virgifera</name>
    <name type="common">western corn rootworm</name>
    <dbReference type="NCBI Taxonomy" id="50390"/>
    <lineage>
        <taxon>Eukaryota</taxon>
        <taxon>Metazoa</taxon>
        <taxon>Ecdysozoa</taxon>
        <taxon>Arthropoda</taxon>
        <taxon>Hexapoda</taxon>
        <taxon>Insecta</taxon>
        <taxon>Pterygota</taxon>
        <taxon>Neoptera</taxon>
        <taxon>Endopterygota</taxon>
        <taxon>Coleoptera</taxon>
        <taxon>Polyphaga</taxon>
        <taxon>Cucujiformia</taxon>
        <taxon>Chrysomeloidea</taxon>
        <taxon>Chrysomelidae</taxon>
        <taxon>Galerucinae</taxon>
        <taxon>Diabroticina</taxon>
        <taxon>Diabroticites</taxon>
        <taxon>Diabrotica</taxon>
    </lineage>
</organism>
<evidence type="ECO:0000256" key="1">
    <source>
        <dbReference type="SAM" id="Coils"/>
    </source>
</evidence>
<keyword evidence="1" id="KW-0175">Coiled coil</keyword>
<evidence type="ECO:0000313" key="2">
    <source>
        <dbReference type="EnsemblMetazoa" id="XP_050503197.1"/>
    </source>
</evidence>
<dbReference type="RefSeq" id="XP_050503197.1">
    <property type="nucleotide sequence ID" value="XM_050647240.1"/>
</dbReference>
<feature type="coiled-coil region" evidence="1">
    <location>
        <begin position="18"/>
        <end position="45"/>
    </location>
</feature>
<reference evidence="2" key="1">
    <citation type="submission" date="2025-05" db="UniProtKB">
        <authorList>
            <consortium name="EnsemblMetazoa"/>
        </authorList>
    </citation>
    <scope>IDENTIFICATION</scope>
</reference>